<evidence type="ECO:0008006" key="4">
    <source>
        <dbReference type="Google" id="ProtNLM"/>
    </source>
</evidence>
<protein>
    <recommendedName>
        <fullName evidence="4">MYND-type domain-containing protein</fullName>
    </recommendedName>
</protein>
<dbReference type="GeneID" id="6017540"/>
<feature type="compositionally biased region" description="Low complexity" evidence="1">
    <location>
        <begin position="655"/>
        <end position="669"/>
    </location>
</feature>
<dbReference type="OMA" id="ERWGRIQ"/>
<proteinExistence type="predicted"/>
<dbReference type="OrthoDB" id="432528at2759"/>
<dbReference type="eggNOG" id="ENOG502SKNA">
    <property type="taxonomic scope" value="Eukaryota"/>
</dbReference>
<dbReference type="PANTHER" id="PTHR23244">
    <property type="entry name" value="KELCH REPEAT DOMAIN"/>
    <property type="match status" value="1"/>
</dbReference>
<comment type="caution">
    <text evidence="2">The sequence shown here is derived from an EMBL/GenBank/DDBJ whole genome shotgun (WGS) entry which is preliminary data.</text>
</comment>
<dbReference type="AlphaFoldDB" id="A8PEZ7"/>
<evidence type="ECO:0000256" key="1">
    <source>
        <dbReference type="SAM" id="MobiDB-lite"/>
    </source>
</evidence>
<evidence type="ECO:0000313" key="3">
    <source>
        <dbReference type="Proteomes" id="UP000001861"/>
    </source>
</evidence>
<dbReference type="VEuPathDB" id="FungiDB:CC1G_03114"/>
<dbReference type="InterPro" id="IPR015915">
    <property type="entry name" value="Kelch-typ_b-propeller"/>
</dbReference>
<dbReference type="PANTHER" id="PTHR23244:SF501">
    <property type="entry name" value="BTB DOMAIN-CONTAINING PROTEIN"/>
    <property type="match status" value="1"/>
</dbReference>
<sequence length="804" mass="89541">MATLNLHEVDMGEKRLEHGRVEEAKRVFYDTVKHTCPNFGVFPSLNGIPEDNGSPAEDRIRNKLYSALDGWPAIRLMTACNGLGKSFMMDGDFETALAWFEEVDTIYRNQYFSPEQPKPLFSWFDHNLDSPDFILQRVTALVLSSRIFLYLGNTATAGQRYHQALDTTKNLRSALYTPEYRALVNNNRLREHMLIRNPDPAFCHTLMVSNPRLQVLGSWKKLGERDFAGKGPGARLQFSSFIWNSHLYVFGGTKDNLYGPWHKDFWCIDLRQFEEGAGERGAKGGEPSAEGSEPSTVKKKLTGAQRRAAAAAAAAAAAGKTTDTSTGASWRELPSYPRSLAFNGGRATSFGFVVHPGRKRAYLITGKRDVDFFDLTTEKWGVINASYIPTSNDRKAGVKGDWIFPGSNILNAGRAIHGDKIYIFGGTHGTTLLGCNLLVELDLKTEVWKRLSGYVVPLEDVADHSLPDPRDSPCCWIAPEIEYPESLRGTVSASKGQATKGSPRLYIMYGQINRDGAILKGEKHGANKSFTYNDFWSWDLQRGGWRRETIVGNPPAQRTEMGYTYNERLHKVILFGGYTNAVPSRVEPPGSAAKEFDFTYYGDTFMFDYDGVGPSGAPSGAFPDLLVNCREPATGHQLALPSTKAEQPLNTPAVSANEPSLPEAPPSLSTQEYPRWRHVLTRGFPTYRCQPALHSDPDTGKVYLYGGFTTSDFIPTRKAFATRSFGDLWQLRIDIEGGDFSQVDLEDEARTARAGPWLRCFTCGNAGRWKKCSGQCKGLAGFCGVECQKEGWKEHKRIHKCRKV</sequence>
<dbReference type="InterPro" id="IPR011043">
    <property type="entry name" value="Gal_Oxase/kelch_b-propeller"/>
</dbReference>
<organism evidence="2 3">
    <name type="scientific">Coprinopsis cinerea (strain Okayama-7 / 130 / ATCC MYA-4618 / FGSC 9003)</name>
    <name type="common">Inky cap fungus</name>
    <name type="synonym">Hormographiella aspergillata</name>
    <dbReference type="NCBI Taxonomy" id="240176"/>
    <lineage>
        <taxon>Eukaryota</taxon>
        <taxon>Fungi</taxon>
        <taxon>Dikarya</taxon>
        <taxon>Basidiomycota</taxon>
        <taxon>Agaricomycotina</taxon>
        <taxon>Agaricomycetes</taxon>
        <taxon>Agaricomycetidae</taxon>
        <taxon>Agaricales</taxon>
        <taxon>Agaricineae</taxon>
        <taxon>Psathyrellaceae</taxon>
        <taxon>Coprinopsis</taxon>
    </lineage>
</organism>
<dbReference type="RefSeq" id="XP_001840885.2">
    <property type="nucleotide sequence ID" value="XM_001840833.2"/>
</dbReference>
<dbReference type="KEGG" id="cci:CC1G_03114"/>
<evidence type="ECO:0000313" key="2">
    <source>
        <dbReference type="EMBL" id="EAU80938.2"/>
    </source>
</evidence>
<dbReference type="Proteomes" id="UP000001861">
    <property type="component" value="Unassembled WGS sequence"/>
</dbReference>
<dbReference type="HOGENOM" id="CLU_023884_0_0_1"/>
<feature type="compositionally biased region" description="Polar residues" evidence="1">
    <location>
        <begin position="644"/>
        <end position="654"/>
    </location>
</feature>
<accession>A8PEZ7</accession>
<reference evidence="2 3" key="1">
    <citation type="journal article" date="2010" name="Proc. Natl. Acad. Sci. U.S.A.">
        <title>Insights into evolution of multicellular fungi from the assembled chromosomes of the mushroom Coprinopsis cinerea (Coprinus cinereus).</title>
        <authorList>
            <person name="Stajich J.E."/>
            <person name="Wilke S.K."/>
            <person name="Ahren D."/>
            <person name="Au C.H."/>
            <person name="Birren B.W."/>
            <person name="Borodovsky M."/>
            <person name="Burns C."/>
            <person name="Canback B."/>
            <person name="Casselton L.A."/>
            <person name="Cheng C.K."/>
            <person name="Deng J."/>
            <person name="Dietrich F.S."/>
            <person name="Fargo D.C."/>
            <person name="Farman M.L."/>
            <person name="Gathman A.C."/>
            <person name="Goldberg J."/>
            <person name="Guigo R."/>
            <person name="Hoegger P.J."/>
            <person name="Hooker J.B."/>
            <person name="Huggins A."/>
            <person name="James T.Y."/>
            <person name="Kamada T."/>
            <person name="Kilaru S."/>
            <person name="Kodira C."/>
            <person name="Kues U."/>
            <person name="Kupfer D."/>
            <person name="Kwan H.S."/>
            <person name="Lomsadze A."/>
            <person name="Li W."/>
            <person name="Lilly W.W."/>
            <person name="Ma L.J."/>
            <person name="Mackey A.J."/>
            <person name="Manning G."/>
            <person name="Martin F."/>
            <person name="Muraguchi H."/>
            <person name="Natvig D.O."/>
            <person name="Palmerini H."/>
            <person name="Ramesh M.A."/>
            <person name="Rehmeyer C.J."/>
            <person name="Roe B.A."/>
            <person name="Shenoy N."/>
            <person name="Stanke M."/>
            <person name="Ter-Hovhannisyan V."/>
            <person name="Tunlid A."/>
            <person name="Velagapudi R."/>
            <person name="Vision T.J."/>
            <person name="Zeng Q."/>
            <person name="Zolan M.E."/>
            <person name="Pukkila P.J."/>
        </authorList>
    </citation>
    <scope>NUCLEOTIDE SEQUENCE [LARGE SCALE GENOMIC DNA]</scope>
    <source>
        <strain evidence="3">Okayama-7 / 130 / ATCC MYA-4618 / FGSC 9003</strain>
    </source>
</reference>
<dbReference type="InParanoid" id="A8PEZ7"/>
<dbReference type="SUPFAM" id="SSF50965">
    <property type="entry name" value="Galactose oxidase, central domain"/>
    <property type="match status" value="1"/>
</dbReference>
<gene>
    <name evidence="2" type="ORF">CC1G_03114</name>
</gene>
<feature type="region of interest" description="Disordered" evidence="1">
    <location>
        <begin position="278"/>
        <end position="298"/>
    </location>
</feature>
<dbReference type="EMBL" id="AACS02000008">
    <property type="protein sequence ID" value="EAU80938.2"/>
    <property type="molecule type" value="Genomic_DNA"/>
</dbReference>
<name>A8PEZ7_COPC7</name>
<keyword evidence="3" id="KW-1185">Reference proteome</keyword>
<dbReference type="Gene3D" id="2.120.10.80">
    <property type="entry name" value="Kelch-type beta propeller"/>
    <property type="match status" value="2"/>
</dbReference>
<feature type="region of interest" description="Disordered" evidence="1">
    <location>
        <begin position="641"/>
        <end position="669"/>
    </location>
</feature>